<dbReference type="AlphaFoldDB" id="A0A2X4WDY7"/>
<dbReference type="Proteomes" id="UP000249134">
    <property type="component" value="Chromosome 1"/>
</dbReference>
<dbReference type="Pfam" id="PF08378">
    <property type="entry name" value="NERD"/>
    <property type="match status" value="1"/>
</dbReference>
<gene>
    <name evidence="2" type="ORF">NCTC4824_03845</name>
</gene>
<reference evidence="2 3" key="1">
    <citation type="submission" date="2018-06" db="EMBL/GenBank/DDBJ databases">
        <authorList>
            <consortium name="Pathogen Informatics"/>
            <person name="Doyle S."/>
        </authorList>
    </citation>
    <scope>NUCLEOTIDE SEQUENCE [LARGE SCALE GENOMIC DNA]</scope>
    <source>
        <strain evidence="2 3">NCTC4824</strain>
    </source>
</reference>
<dbReference type="STRING" id="1348624.GCA_001591545_03089"/>
<evidence type="ECO:0000259" key="1">
    <source>
        <dbReference type="PROSITE" id="PS50965"/>
    </source>
</evidence>
<accession>A0A2X4WDY7</accession>
<organism evidence="2 3">
    <name type="scientific">Lederbergia lenta</name>
    <name type="common">Bacillus lentus</name>
    <dbReference type="NCBI Taxonomy" id="1467"/>
    <lineage>
        <taxon>Bacteria</taxon>
        <taxon>Bacillati</taxon>
        <taxon>Bacillota</taxon>
        <taxon>Bacilli</taxon>
        <taxon>Bacillales</taxon>
        <taxon>Bacillaceae</taxon>
        <taxon>Lederbergia</taxon>
    </lineage>
</organism>
<dbReference type="PROSITE" id="PS50965">
    <property type="entry name" value="NERD"/>
    <property type="match status" value="1"/>
</dbReference>
<name>A0A2X4WDY7_LEDLE</name>
<evidence type="ECO:0000313" key="3">
    <source>
        <dbReference type="Proteomes" id="UP000249134"/>
    </source>
</evidence>
<dbReference type="RefSeq" id="WP_066144160.1">
    <property type="nucleotide sequence ID" value="NZ_CBCSGM010000004.1"/>
</dbReference>
<dbReference type="EMBL" id="LS483476">
    <property type="protein sequence ID" value="SQI62967.1"/>
    <property type="molecule type" value="Genomic_DNA"/>
</dbReference>
<keyword evidence="3" id="KW-1185">Reference proteome</keyword>
<sequence>MLKKERKIPIKILKLEALLRRLPANHVRRKYIEEELARSYSGYRGEQALDYYVAQIPGKDHLIFQDLRLPFSKDYFFQIDLLLLTQRHFLILEAKNIAGTIFIDQNQLVRTIDDAKASYPNPIHQAENQQYHFGNLIQNHTNLILPNTSFVVMTNSNSIIKPNPDYRAVAQKVIGPPVIRPRVSRFYSEYQKDIIEKKELQKLSRQLIKMHTPSDPHIIEQFQIEKNEILPGVFCEECEQRTIIRLQRRWRCTQCGKVDDIRFIHALVDYCLLMGPSITNQQCRSFLQLTSSSISSKLLRSLHLPYTGEYKNRAYHLSIKELQKWL</sequence>
<dbReference type="InterPro" id="IPR011528">
    <property type="entry name" value="NERD"/>
</dbReference>
<feature type="domain" description="NERD" evidence="1">
    <location>
        <begin position="41"/>
        <end position="156"/>
    </location>
</feature>
<proteinExistence type="predicted"/>
<evidence type="ECO:0000313" key="2">
    <source>
        <dbReference type="EMBL" id="SQI62967.1"/>
    </source>
</evidence>
<protein>
    <submittedName>
        <fullName evidence="2">Nerd domain-containing protein</fullName>
    </submittedName>
</protein>
<dbReference type="KEGG" id="blen:NCTC4824_03845"/>